<dbReference type="Proteomes" id="UP000747542">
    <property type="component" value="Unassembled WGS sequence"/>
</dbReference>
<keyword evidence="2" id="KW-1185">Reference proteome</keyword>
<dbReference type="AlphaFoldDB" id="A0A8J5JJ75"/>
<evidence type="ECO:0000313" key="2">
    <source>
        <dbReference type="Proteomes" id="UP000747542"/>
    </source>
</evidence>
<gene>
    <name evidence="1" type="primary">Harbi1-L23</name>
    <name evidence="1" type="ORF">Hamer_G020247</name>
</gene>
<reference evidence="1" key="1">
    <citation type="journal article" date="2021" name="Sci. Adv.">
        <title>The American lobster genome reveals insights on longevity, neural, and immune adaptations.</title>
        <authorList>
            <person name="Polinski J.M."/>
            <person name="Zimin A.V."/>
            <person name="Clark K.F."/>
            <person name="Kohn A.B."/>
            <person name="Sadowski N."/>
            <person name="Timp W."/>
            <person name="Ptitsyn A."/>
            <person name="Khanna P."/>
            <person name="Romanova D.Y."/>
            <person name="Williams P."/>
            <person name="Greenwood S.J."/>
            <person name="Moroz L.L."/>
            <person name="Walt D.R."/>
            <person name="Bodnar A.G."/>
        </authorList>
    </citation>
    <scope>NUCLEOTIDE SEQUENCE</scope>
    <source>
        <strain evidence="1">GMGI-L3</strain>
    </source>
</reference>
<protein>
    <submittedName>
        <fullName evidence="1">Putative nuclease HARBI1-like 23</fullName>
    </submittedName>
</protein>
<evidence type="ECO:0000313" key="1">
    <source>
        <dbReference type="EMBL" id="KAG7154119.1"/>
    </source>
</evidence>
<organism evidence="1 2">
    <name type="scientific">Homarus americanus</name>
    <name type="common">American lobster</name>
    <dbReference type="NCBI Taxonomy" id="6706"/>
    <lineage>
        <taxon>Eukaryota</taxon>
        <taxon>Metazoa</taxon>
        <taxon>Ecdysozoa</taxon>
        <taxon>Arthropoda</taxon>
        <taxon>Crustacea</taxon>
        <taxon>Multicrustacea</taxon>
        <taxon>Malacostraca</taxon>
        <taxon>Eumalacostraca</taxon>
        <taxon>Eucarida</taxon>
        <taxon>Decapoda</taxon>
        <taxon>Pleocyemata</taxon>
        <taxon>Astacidea</taxon>
        <taxon>Nephropoidea</taxon>
        <taxon>Nephropidae</taxon>
        <taxon>Homarus</taxon>
    </lineage>
</organism>
<proteinExistence type="predicted"/>
<name>A0A8J5JJ75_HOMAM</name>
<dbReference type="EMBL" id="JAHLQT010045202">
    <property type="protein sequence ID" value="KAG7154119.1"/>
    <property type="molecule type" value="Genomic_DNA"/>
</dbReference>
<accession>A0A8J5JJ75</accession>
<comment type="caution">
    <text evidence="1">The sequence shown here is derived from an EMBL/GenBank/DDBJ whole genome shotgun (WGS) entry which is preliminary data.</text>
</comment>
<sequence length="98" mass="12141">MSRRLRQELEEYGHFLLMTGIILHRGHHNAKKRKHRWWVHEKRSEHGAYYYLVAELELDEEQFQHYFRLTREQFKQALYLEESVVKVCKTREAICPRQ</sequence>